<accession>A0ABW7RGR0</accession>
<evidence type="ECO:0000313" key="1">
    <source>
        <dbReference type="EMBL" id="MFH8586691.1"/>
    </source>
</evidence>
<reference evidence="1 2" key="1">
    <citation type="submission" date="2024-10" db="EMBL/GenBank/DDBJ databases">
        <title>The Natural Products Discovery Center: Release of the First 8490 Sequenced Strains for Exploring Actinobacteria Biosynthetic Diversity.</title>
        <authorList>
            <person name="Kalkreuter E."/>
            <person name="Kautsar S.A."/>
            <person name="Yang D."/>
            <person name="Bader C.D."/>
            <person name="Teijaro C.N."/>
            <person name="Fluegel L."/>
            <person name="Davis C.M."/>
            <person name="Simpson J.R."/>
            <person name="Lauterbach L."/>
            <person name="Steele A.D."/>
            <person name="Gui C."/>
            <person name="Meng S."/>
            <person name="Li G."/>
            <person name="Viehrig K."/>
            <person name="Ye F."/>
            <person name="Su P."/>
            <person name="Kiefer A.F."/>
            <person name="Nichols A."/>
            <person name="Cepeda A.J."/>
            <person name="Yan W."/>
            <person name="Fan B."/>
            <person name="Jiang Y."/>
            <person name="Adhikari A."/>
            <person name="Zheng C.-J."/>
            <person name="Schuster L."/>
            <person name="Cowan T.M."/>
            <person name="Smanski M.J."/>
            <person name="Chevrette M.G."/>
            <person name="De Carvalho L.P.S."/>
            <person name="Shen B."/>
        </authorList>
    </citation>
    <scope>NUCLEOTIDE SEQUENCE [LARGE SCALE GENOMIC DNA]</scope>
    <source>
        <strain evidence="1 2">NPDC018013</strain>
    </source>
</reference>
<dbReference type="Proteomes" id="UP001610990">
    <property type="component" value="Unassembled WGS sequence"/>
</dbReference>
<protein>
    <recommendedName>
        <fullName evidence="3">Stress-response A/B barrel domain-containing protein</fullName>
    </recommendedName>
</protein>
<gene>
    <name evidence="1" type="ORF">ACH4GP_20210</name>
</gene>
<proteinExistence type="predicted"/>
<evidence type="ECO:0008006" key="3">
    <source>
        <dbReference type="Google" id="ProtNLM"/>
    </source>
</evidence>
<keyword evidence="2" id="KW-1185">Reference proteome</keyword>
<organism evidence="1 2">
    <name type="scientific">Streptomyces celluloflavus</name>
    <dbReference type="NCBI Taxonomy" id="58344"/>
    <lineage>
        <taxon>Bacteria</taxon>
        <taxon>Bacillati</taxon>
        <taxon>Actinomycetota</taxon>
        <taxon>Actinomycetes</taxon>
        <taxon>Kitasatosporales</taxon>
        <taxon>Streptomycetaceae</taxon>
        <taxon>Streptomyces</taxon>
    </lineage>
</organism>
<evidence type="ECO:0000313" key="2">
    <source>
        <dbReference type="Proteomes" id="UP001610990"/>
    </source>
</evidence>
<dbReference type="EMBL" id="JBIRGH010000011">
    <property type="protein sequence ID" value="MFH8586691.1"/>
    <property type="molecule type" value="Genomic_DNA"/>
</dbReference>
<dbReference type="RefSeq" id="WP_397673758.1">
    <property type="nucleotide sequence ID" value="NZ_JBIRFW010000003.1"/>
</dbReference>
<comment type="caution">
    <text evidence="1">The sequence shown here is derived from an EMBL/GenBank/DDBJ whole genome shotgun (WGS) entry which is preliminary data.</text>
</comment>
<name>A0ABW7RGR0_9ACTN</name>
<sequence>MRGVGQRLDGVRGAGADTCRPHVDDEVFDQYADDRAHAQVRRRVDEPVYRREGVVVRCVASSVALFSRVNA</sequence>